<protein>
    <submittedName>
        <fullName evidence="2">Uncharacterized protein</fullName>
    </submittedName>
</protein>
<dbReference type="EMBL" id="MAOE01000139">
    <property type="protein sequence ID" value="OJD55535.1"/>
    <property type="molecule type" value="Genomic_DNA"/>
</dbReference>
<keyword evidence="4" id="KW-1185">Reference proteome</keyword>
<organism evidence="2 3">
    <name type="scientific">Bacillus albus</name>
    <dbReference type="NCBI Taxonomy" id="2026189"/>
    <lineage>
        <taxon>Bacteria</taxon>
        <taxon>Bacillati</taxon>
        <taxon>Bacillota</taxon>
        <taxon>Bacilli</taxon>
        <taxon>Bacillales</taxon>
        <taxon>Bacillaceae</taxon>
        <taxon>Bacillus</taxon>
        <taxon>Bacillus cereus group</taxon>
    </lineage>
</organism>
<accession>A0A1J9TU48</accession>
<gene>
    <name evidence="2" type="ORF">BAU25_22210</name>
    <name evidence="1" type="ORF">EJW27_10885</name>
</gene>
<dbReference type="EMBL" id="CP034548">
    <property type="protein sequence ID" value="AZQ47094.1"/>
    <property type="molecule type" value="Genomic_DNA"/>
</dbReference>
<dbReference type="Proteomes" id="UP000181873">
    <property type="component" value="Unassembled WGS sequence"/>
</dbReference>
<evidence type="ECO:0000313" key="1">
    <source>
        <dbReference type="EMBL" id="AZQ47094.1"/>
    </source>
</evidence>
<evidence type="ECO:0000313" key="4">
    <source>
        <dbReference type="Proteomes" id="UP000272492"/>
    </source>
</evidence>
<evidence type="ECO:0000313" key="3">
    <source>
        <dbReference type="Proteomes" id="UP000181873"/>
    </source>
</evidence>
<dbReference type="Proteomes" id="UP000272492">
    <property type="component" value="Chromosome"/>
</dbReference>
<name>A0A1J9TU48_9BACI</name>
<evidence type="ECO:0000313" key="2">
    <source>
        <dbReference type="EMBL" id="OJD55535.1"/>
    </source>
</evidence>
<reference evidence="1 4" key="2">
    <citation type="submission" date="2018-12" db="EMBL/GenBank/DDBJ databases">
        <authorList>
            <person name="Wang H."/>
            <person name="Peng S."/>
            <person name="Yu X."/>
            <person name="Li X."/>
        </authorList>
    </citation>
    <scope>NUCLEOTIDE SEQUENCE [LARGE SCALE GENOMIC DNA]</scope>
    <source>
        <strain evidence="1 4">PFYN01</strain>
    </source>
</reference>
<reference evidence="2 3" key="1">
    <citation type="submission" date="2016-06" db="EMBL/GenBank/DDBJ databases">
        <title>First insights into the genetic diversity and population structure of in the Bacillus cereus group bacteria from diverse marine environments.</title>
        <authorList>
            <person name="Liu Y."/>
            <person name="Lai Q."/>
            <person name="Shao Z."/>
        </authorList>
    </citation>
    <scope>NUCLEOTIDE SEQUENCE [LARGE SCALE GENOMIC DNA]</scope>
    <source>
        <strain evidence="2 3">N35-10-2</strain>
    </source>
</reference>
<sequence>MKIPPHITGLKAIHLNSHNENETKRIFYDVLRTCKFKIVEWIQPHYPKKFFEVIVIIDDKEFIILLHEFYPFLAFADKNVEGKLIFSFIDMPILESEFEAYYQVLSKAYLEKPFIPREHNLTEEELKDAKYWRPESIGEVIFNVWD</sequence>
<dbReference type="RefSeq" id="WP_071759465.1">
    <property type="nucleotide sequence ID" value="NZ_CBCSIO010000015.1"/>
</dbReference>
<proteinExistence type="predicted"/>
<dbReference type="AlphaFoldDB" id="A0A1J9TU48"/>